<feature type="compositionally biased region" description="Acidic residues" evidence="1">
    <location>
        <begin position="26"/>
        <end position="47"/>
    </location>
</feature>
<proteinExistence type="predicted"/>
<gene>
    <name evidence="3" type="ORF">CRE_13805</name>
</gene>
<dbReference type="InParanoid" id="E3NM64"/>
<evidence type="ECO:0000256" key="2">
    <source>
        <dbReference type="SAM" id="SignalP"/>
    </source>
</evidence>
<evidence type="ECO:0000256" key="1">
    <source>
        <dbReference type="SAM" id="MobiDB-lite"/>
    </source>
</evidence>
<reference evidence="3" key="1">
    <citation type="submission" date="2007-07" db="EMBL/GenBank/DDBJ databases">
        <title>PCAP assembly of the Caenorhabditis remanei genome.</title>
        <authorList>
            <consortium name="The Caenorhabditis remanei Sequencing Consortium"/>
            <person name="Wilson R.K."/>
        </authorList>
    </citation>
    <scope>NUCLEOTIDE SEQUENCE [LARGE SCALE GENOMIC DNA]</scope>
    <source>
        <strain evidence="3">PB4641</strain>
    </source>
</reference>
<sequence>MYLVSPFLMFFSLLFYLSINIYKQEDESEAEQEDEPNNDQEDEPNTDQEDKSDTESEPESQDDSKPDHRQGDIGKVTRAQTFWLEKMEEVPVTH</sequence>
<accession>E3NM64</accession>
<evidence type="ECO:0000313" key="3">
    <source>
        <dbReference type="EMBL" id="EFP06776.1"/>
    </source>
</evidence>
<protein>
    <submittedName>
        <fullName evidence="3">Uncharacterized protein</fullName>
    </submittedName>
</protein>
<keyword evidence="4" id="KW-1185">Reference proteome</keyword>
<dbReference type="Proteomes" id="UP000008281">
    <property type="component" value="Unassembled WGS sequence"/>
</dbReference>
<feature type="region of interest" description="Disordered" evidence="1">
    <location>
        <begin position="25"/>
        <end position="80"/>
    </location>
</feature>
<feature type="chain" id="PRO_5003178874" evidence="2">
    <location>
        <begin position="24"/>
        <end position="94"/>
    </location>
</feature>
<feature type="compositionally biased region" description="Basic and acidic residues" evidence="1">
    <location>
        <begin position="62"/>
        <end position="72"/>
    </location>
</feature>
<dbReference type="AlphaFoldDB" id="E3NM64"/>
<evidence type="ECO:0000313" key="4">
    <source>
        <dbReference type="Proteomes" id="UP000008281"/>
    </source>
</evidence>
<name>E3NM64_CAERE</name>
<dbReference type="HOGENOM" id="CLU_2388328_0_0_1"/>
<keyword evidence="2" id="KW-0732">Signal</keyword>
<feature type="signal peptide" evidence="2">
    <location>
        <begin position="1"/>
        <end position="23"/>
    </location>
</feature>
<organism evidence="4">
    <name type="scientific">Caenorhabditis remanei</name>
    <name type="common">Caenorhabditis vulgaris</name>
    <dbReference type="NCBI Taxonomy" id="31234"/>
    <lineage>
        <taxon>Eukaryota</taxon>
        <taxon>Metazoa</taxon>
        <taxon>Ecdysozoa</taxon>
        <taxon>Nematoda</taxon>
        <taxon>Chromadorea</taxon>
        <taxon>Rhabditida</taxon>
        <taxon>Rhabditina</taxon>
        <taxon>Rhabditomorpha</taxon>
        <taxon>Rhabditoidea</taxon>
        <taxon>Rhabditidae</taxon>
        <taxon>Peloderinae</taxon>
        <taxon>Caenorhabditis</taxon>
    </lineage>
</organism>
<dbReference type="EMBL" id="DS268988">
    <property type="protein sequence ID" value="EFP06776.1"/>
    <property type="molecule type" value="Genomic_DNA"/>
</dbReference>